<dbReference type="Pfam" id="PF13499">
    <property type="entry name" value="EF-hand_7"/>
    <property type="match status" value="1"/>
</dbReference>
<dbReference type="PANTHER" id="PTHR34524">
    <property type="entry name" value="CALCYPHOSIN"/>
    <property type="match status" value="1"/>
</dbReference>
<sequence>MADMTKLNEELKAKARVIRVQAKNPLELVQAQFLARGASGIKGVQRRFRIMDDDGNRKLNFEEFSKGIHEVGVVLNKEQEIELFRFFDRDGEGTIDFEEFLRTIQPQMNDRRRKLVEAAFVKMDNTGDGTVTVKDIANAYNAKKHPKYNSGEWSDVKVYQEFLKTFEADGHVDGIVTLDEFISYYASISCSIDSDGYFDLMMRNSWGADLLV</sequence>
<reference evidence="5" key="1">
    <citation type="submission" date="2014-12" db="EMBL/GenBank/DDBJ databases">
        <title>Insight into the proteome of Arion vulgaris.</title>
        <authorList>
            <person name="Aradska J."/>
            <person name="Bulat T."/>
            <person name="Smidak R."/>
            <person name="Sarate P."/>
            <person name="Gangsoo J."/>
            <person name="Sialana F."/>
            <person name="Bilban M."/>
            <person name="Lubec G."/>
        </authorList>
    </citation>
    <scope>NUCLEOTIDE SEQUENCE</scope>
    <source>
        <tissue evidence="5">Skin</tissue>
    </source>
</reference>
<evidence type="ECO:0000259" key="4">
    <source>
        <dbReference type="PROSITE" id="PS50222"/>
    </source>
</evidence>
<dbReference type="PANTHER" id="PTHR34524:SF6">
    <property type="entry name" value="CALCYPHOSINE LIKE"/>
    <property type="match status" value="1"/>
</dbReference>
<organism evidence="5">
    <name type="scientific">Arion vulgaris</name>
    <dbReference type="NCBI Taxonomy" id="1028688"/>
    <lineage>
        <taxon>Eukaryota</taxon>
        <taxon>Metazoa</taxon>
        <taxon>Spiralia</taxon>
        <taxon>Lophotrochozoa</taxon>
        <taxon>Mollusca</taxon>
        <taxon>Gastropoda</taxon>
        <taxon>Heterobranchia</taxon>
        <taxon>Euthyneura</taxon>
        <taxon>Panpulmonata</taxon>
        <taxon>Eupulmonata</taxon>
        <taxon>Stylommatophora</taxon>
        <taxon>Helicina</taxon>
        <taxon>Arionoidea</taxon>
        <taxon>Arionidae</taxon>
        <taxon>Arion</taxon>
    </lineage>
</organism>
<accession>A0A0B6ZN71</accession>
<keyword evidence="1" id="KW-0479">Metal-binding</keyword>
<dbReference type="InterPro" id="IPR018247">
    <property type="entry name" value="EF_Hand_1_Ca_BS"/>
</dbReference>
<keyword evidence="2" id="KW-0677">Repeat</keyword>
<dbReference type="SMART" id="SM00054">
    <property type="entry name" value="EFh"/>
    <property type="match status" value="4"/>
</dbReference>
<dbReference type="InterPro" id="IPR011992">
    <property type="entry name" value="EF-hand-dom_pair"/>
</dbReference>
<dbReference type="SUPFAM" id="SSF47473">
    <property type="entry name" value="EF-hand"/>
    <property type="match status" value="1"/>
</dbReference>
<protein>
    <recommendedName>
        <fullName evidence="4">EF-hand domain-containing protein</fullName>
    </recommendedName>
</protein>
<evidence type="ECO:0000256" key="3">
    <source>
        <dbReference type="ARBA" id="ARBA00022837"/>
    </source>
</evidence>
<dbReference type="EMBL" id="HACG01022967">
    <property type="protein sequence ID" value="CEK69832.1"/>
    <property type="molecule type" value="Transcribed_RNA"/>
</dbReference>
<dbReference type="CDD" id="cd00051">
    <property type="entry name" value="EFh"/>
    <property type="match status" value="1"/>
</dbReference>
<dbReference type="Gene3D" id="1.10.238.10">
    <property type="entry name" value="EF-hand"/>
    <property type="match status" value="2"/>
</dbReference>
<dbReference type="GO" id="GO:0005509">
    <property type="term" value="F:calcium ion binding"/>
    <property type="evidence" value="ECO:0007669"/>
    <property type="project" value="InterPro"/>
</dbReference>
<evidence type="ECO:0000256" key="2">
    <source>
        <dbReference type="ARBA" id="ARBA00022737"/>
    </source>
</evidence>
<feature type="domain" description="EF-hand" evidence="4">
    <location>
        <begin position="75"/>
        <end position="110"/>
    </location>
</feature>
<proteinExistence type="predicted"/>
<evidence type="ECO:0000313" key="5">
    <source>
        <dbReference type="EMBL" id="CEK69832.1"/>
    </source>
</evidence>
<dbReference type="PROSITE" id="PS00018">
    <property type="entry name" value="EF_HAND_1"/>
    <property type="match status" value="2"/>
</dbReference>
<evidence type="ECO:0000256" key="1">
    <source>
        <dbReference type="ARBA" id="ARBA00022723"/>
    </source>
</evidence>
<feature type="domain" description="EF-hand" evidence="4">
    <location>
        <begin position="111"/>
        <end position="146"/>
    </location>
</feature>
<dbReference type="InterPro" id="IPR051581">
    <property type="entry name" value="Ca-bind"/>
</dbReference>
<feature type="domain" description="EF-hand" evidence="4">
    <location>
        <begin position="39"/>
        <end position="74"/>
    </location>
</feature>
<gene>
    <name evidence="5" type="primary">ORF71761</name>
</gene>
<name>A0A0B6ZN71_9EUPU</name>
<dbReference type="PROSITE" id="PS50222">
    <property type="entry name" value="EF_HAND_2"/>
    <property type="match status" value="3"/>
</dbReference>
<dbReference type="InterPro" id="IPR002048">
    <property type="entry name" value="EF_hand_dom"/>
</dbReference>
<keyword evidence="3" id="KW-0106">Calcium</keyword>
<dbReference type="AlphaFoldDB" id="A0A0B6ZN71"/>